<reference evidence="1 2" key="1">
    <citation type="journal article" date="2023" name="J. Hered.">
        <title>Chromosome-level genome of the wood stork (Mycteria americana) provides insight into avian chromosome evolution.</title>
        <authorList>
            <person name="Flamio R. Jr."/>
            <person name="Ramstad K.M."/>
        </authorList>
    </citation>
    <scope>NUCLEOTIDE SEQUENCE [LARGE SCALE GENOMIC DNA]</scope>
    <source>
        <strain evidence="1">JAX WOST 10</strain>
    </source>
</reference>
<name>A0AAN7S9V7_MYCAM</name>
<proteinExistence type="predicted"/>
<comment type="caution">
    <text evidence="1">The sequence shown here is derived from an EMBL/GenBank/DDBJ whole genome shotgun (WGS) entry which is preliminary data.</text>
</comment>
<evidence type="ECO:0000313" key="2">
    <source>
        <dbReference type="Proteomes" id="UP001333110"/>
    </source>
</evidence>
<dbReference type="AlphaFoldDB" id="A0AAN7S9V7"/>
<dbReference type="Proteomes" id="UP001333110">
    <property type="component" value="Unassembled WGS sequence"/>
</dbReference>
<sequence length="152" mass="16605">MTSYDQSSDPTEGINGALLEIPFECGLLGAVGLCLGPLPLGWDTARGNFLGLSALTCFEIMLDQGLAFCHEKTASVDDRKGVDVVYLDFSKAFPTLSNSLKRFGSTVEIQIVTSYKWCSSGADIEVMLFHIFSNDLDERIESTLGNFMDDTK</sequence>
<gene>
    <name evidence="1" type="ORF">QYF61_023852</name>
</gene>
<keyword evidence="2" id="KW-1185">Reference proteome</keyword>
<dbReference type="EMBL" id="JAUNZN010000001">
    <property type="protein sequence ID" value="KAK4832520.1"/>
    <property type="molecule type" value="Genomic_DNA"/>
</dbReference>
<organism evidence="1 2">
    <name type="scientific">Mycteria americana</name>
    <name type="common">Wood stork</name>
    <dbReference type="NCBI Taxonomy" id="33587"/>
    <lineage>
        <taxon>Eukaryota</taxon>
        <taxon>Metazoa</taxon>
        <taxon>Chordata</taxon>
        <taxon>Craniata</taxon>
        <taxon>Vertebrata</taxon>
        <taxon>Euteleostomi</taxon>
        <taxon>Archelosauria</taxon>
        <taxon>Archosauria</taxon>
        <taxon>Dinosauria</taxon>
        <taxon>Saurischia</taxon>
        <taxon>Theropoda</taxon>
        <taxon>Coelurosauria</taxon>
        <taxon>Aves</taxon>
        <taxon>Neognathae</taxon>
        <taxon>Neoaves</taxon>
        <taxon>Aequornithes</taxon>
        <taxon>Ciconiiformes</taxon>
        <taxon>Ciconiidae</taxon>
        <taxon>Mycteria</taxon>
    </lineage>
</organism>
<accession>A0AAN7S9V7</accession>
<protein>
    <submittedName>
        <fullName evidence="1">Uncharacterized protein</fullName>
    </submittedName>
</protein>
<evidence type="ECO:0000313" key="1">
    <source>
        <dbReference type="EMBL" id="KAK4832520.1"/>
    </source>
</evidence>